<evidence type="ECO:0000313" key="4">
    <source>
        <dbReference type="Proteomes" id="UP000055590"/>
    </source>
</evidence>
<dbReference type="Proteomes" id="UP000055590">
    <property type="component" value="Chromosome"/>
</dbReference>
<dbReference type="PANTHER" id="PTHR48081">
    <property type="entry name" value="AB HYDROLASE SUPERFAMILY PROTEIN C4A8.06C"/>
    <property type="match status" value="1"/>
</dbReference>
<protein>
    <submittedName>
        <fullName evidence="3">Esterase/lipase</fullName>
    </submittedName>
</protein>
<dbReference type="RefSeq" id="WP_050726032.1">
    <property type="nucleotide sequence ID" value="NZ_CP012332.1"/>
</dbReference>
<dbReference type="EMBL" id="CP012332">
    <property type="protein sequence ID" value="AKU91764.1"/>
    <property type="molecule type" value="Genomic_DNA"/>
</dbReference>
<feature type="domain" description="Alpha/beta hydrolase fold-3" evidence="2">
    <location>
        <begin position="85"/>
        <end position="293"/>
    </location>
</feature>
<dbReference type="GO" id="GO:0016787">
    <property type="term" value="F:hydrolase activity"/>
    <property type="evidence" value="ECO:0007669"/>
    <property type="project" value="UniProtKB-KW"/>
</dbReference>
<name>A0A0K1PF85_9BACT</name>
<keyword evidence="1" id="KW-0378">Hydrolase</keyword>
<sequence length="328" mass="35477">MGRDAYPNVEPTTRSFLETLRAAGGKPLYELTPEKARKVLSELQTDHEKLPVEFEDRTLPCGPGVGDVPVRIVRPKGTTGALPAIMYFHGGGWVLGGKDTHDRLIRDLANRTGAAVVFVEYTLAPEAKYPVQNEQAYAATKWIAENGGSLGLDSSHLVVAGDSVGGNMATVVTMMAKERKGPKIDLQVLFYPVTDDRFDTGSYKEYASGYFLEREGMKWFWGNYLARESDGADPTASPLRASPDQLEGLPPALILFGENDVLRDEVEAYAHKLAAAGVPVTASRCLGTIHDFVMLDPLAETPATRGAIRQASDTIRRTIARGAPAASA</sequence>
<dbReference type="STRING" id="1391653.AKJ08_2151"/>
<proteinExistence type="predicted"/>
<organism evidence="3 4">
    <name type="scientific">Vulgatibacter incomptus</name>
    <dbReference type="NCBI Taxonomy" id="1391653"/>
    <lineage>
        <taxon>Bacteria</taxon>
        <taxon>Pseudomonadati</taxon>
        <taxon>Myxococcota</taxon>
        <taxon>Myxococcia</taxon>
        <taxon>Myxococcales</taxon>
        <taxon>Cystobacterineae</taxon>
        <taxon>Vulgatibacteraceae</taxon>
        <taxon>Vulgatibacter</taxon>
    </lineage>
</organism>
<gene>
    <name evidence="3" type="ORF">AKJ08_2151</name>
</gene>
<dbReference type="PANTHER" id="PTHR48081:SF8">
    <property type="entry name" value="ALPHA_BETA HYDROLASE FOLD-3 DOMAIN-CONTAINING PROTEIN-RELATED"/>
    <property type="match status" value="1"/>
</dbReference>
<reference evidence="3 4" key="1">
    <citation type="submission" date="2015-08" db="EMBL/GenBank/DDBJ databases">
        <authorList>
            <person name="Babu N.S."/>
            <person name="Beckwith C.J."/>
            <person name="Beseler K.G."/>
            <person name="Brison A."/>
            <person name="Carone J.V."/>
            <person name="Caskin T.P."/>
            <person name="Diamond M."/>
            <person name="Durham M.E."/>
            <person name="Foxe J.M."/>
            <person name="Go M."/>
            <person name="Henderson B.A."/>
            <person name="Jones I.B."/>
            <person name="McGettigan J.A."/>
            <person name="Micheletti S.J."/>
            <person name="Nasrallah M.E."/>
            <person name="Ortiz D."/>
            <person name="Piller C.R."/>
            <person name="Privatt S.R."/>
            <person name="Schneider S.L."/>
            <person name="Sharp S."/>
            <person name="Smith T.C."/>
            <person name="Stanton J.D."/>
            <person name="Ullery H.E."/>
            <person name="Wilson R.J."/>
            <person name="Serrano M.G."/>
            <person name="Buck G."/>
            <person name="Lee V."/>
            <person name="Wang Y."/>
            <person name="Carvalho R."/>
            <person name="Voegtly L."/>
            <person name="Shi R."/>
            <person name="Duckworth R."/>
            <person name="Johnson A."/>
            <person name="Loviza R."/>
            <person name="Walstead R."/>
            <person name="Shah Z."/>
            <person name="Kiflezghi M."/>
            <person name="Wade K."/>
            <person name="Ball S.L."/>
            <person name="Bradley K.W."/>
            <person name="Asai D.J."/>
            <person name="Bowman C.A."/>
            <person name="Russell D.A."/>
            <person name="Pope W.H."/>
            <person name="Jacobs-Sera D."/>
            <person name="Hendrix R.W."/>
            <person name="Hatfull G.F."/>
        </authorList>
    </citation>
    <scope>NUCLEOTIDE SEQUENCE [LARGE SCALE GENOMIC DNA]</scope>
    <source>
        <strain evidence="3 4">DSM 27710</strain>
    </source>
</reference>
<dbReference type="SUPFAM" id="SSF53474">
    <property type="entry name" value="alpha/beta-Hydrolases"/>
    <property type="match status" value="1"/>
</dbReference>
<dbReference type="KEGG" id="vin:AKJ08_2151"/>
<evidence type="ECO:0000313" key="3">
    <source>
        <dbReference type="EMBL" id="AKU91764.1"/>
    </source>
</evidence>
<dbReference type="InterPro" id="IPR029058">
    <property type="entry name" value="AB_hydrolase_fold"/>
</dbReference>
<keyword evidence="4" id="KW-1185">Reference proteome</keyword>
<dbReference type="InterPro" id="IPR013094">
    <property type="entry name" value="AB_hydrolase_3"/>
</dbReference>
<dbReference type="AlphaFoldDB" id="A0A0K1PF85"/>
<evidence type="ECO:0000256" key="1">
    <source>
        <dbReference type="ARBA" id="ARBA00022801"/>
    </source>
</evidence>
<dbReference type="OrthoDB" id="24847at2"/>
<dbReference type="Gene3D" id="3.40.50.1820">
    <property type="entry name" value="alpha/beta hydrolase"/>
    <property type="match status" value="1"/>
</dbReference>
<accession>A0A0K1PF85</accession>
<evidence type="ECO:0000259" key="2">
    <source>
        <dbReference type="Pfam" id="PF07859"/>
    </source>
</evidence>
<dbReference type="InterPro" id="IPR050300">
    <property type="entry name" value="GDXG_lipolytic_enzyme"/>
</dbReference>
<dbReference type="Pfam" id="PF07859">
    <property type="entry name" value="Abhydrolase_3"/>
    <property type="match status" value="1"/>
</dbReference>